<dbReference type="Gene3D" id="3.40.630.10">
    <property type="entry name" value="Zn peptidases"/>
    <property type="match status" value="1"/>
</dbReference>
<dbReference type="SUPFAM" id="SSF53187">
    <property type="entry name" value="Zn-dependent exopeptidases"/>
    <property type="match status" value="1"/>
</dbReference>
<evidence type="ECO:0000313" key="2">
    <source>
        <dbReference type="EMBL" id="MFC7615452.1"/>
    </source>
</evidence>
<comment type="caution">
    <text evidence="2">The sequence shown here is derived from an EMBL/GenBank/DDBJ whole genome shotgun (WGS) entry which is preliminary data.</text>
</comment>
<accession>A0ABW2TRB1</accession>
<proteinExistence type="predicted"/>
<organism evidence="2 3">
    <name type="scientific">Actinokineospora soli</name>
    <dbReference type="NCBI Taxonomy" id="1048753"/>
    <lineage>
        <taxon>Bacteria</taxon>
        <taxon>Bacillati</taxon>
        <taxon>Actinomycetota</taxon>
        <taxon>Actinomycetes</taxon>
        <taxon>Pseudonocardiales</taxon>
        <taxon>Pseudonocardiaceae</taxon>
        <taxon>Actinokineospora</taxon>
    </lineage>
</organism>
<sequence>MHPYHALAPKLNALQDRSDRVSVEVVGQSTLGRDLYLVTVTAPESAREARDQQRWRELIEDDPAAAAATAGCGASTRRRSGSTTTSTATSGRAPTARCA</sequence>
<dbReference type="EMBL" id="JBHTEY010000004">
    <property type="protein sequence ID" value="MFC7615452.1"/>
    <property type="molecule type" value="Genomic_DNA"/>
</dbReference>
<protein>
    <submittedName>
        <fullName evidence="2">Uncharacterized protein</fullName>
    </submittedName>
</protein>
<feature type="region of interest" description="Disordered" evidence="1">
    <location>
        <begin position="66"/>
        <end position="99"/>
    </location>
</feature>
<evidence type="ECO:0000256" key="1">
    <source>
        <dbReference type="SAM" id="MobiDB-lite"/>
    </source>
</evidence>
<keyword evidence="3" id="KW-1185">Reference proteome</keyword>
<gene>
    <name evidence="2" type="ORF">ACFQV2_20070</name>
</gene>
<reference evidence="3" key="1">
    <citation type="journal article" date="2019" name="Int. J. Syst. Evol. Microbiol.">
        <title>The Global Catalogue of Microorganisms (GCM) 10K type strain sequencing project: providing services to taxonomists for standard genome sequencing and annotation.</title>
        <authorList>
            <consortium name="The Broad Institute Genomics Platform"/>
            <consortium name="The Broad Institute Genome Sequencing Center for Infectious Disease"/>
            <person name="Wu L."/>
            <person name="Ma J."/>
        </authorList>
    </citation>
    <scope>NUCLEOTIDE SEQUENCE [LARGE SCALE GENOMIC DNA]</scope>
    <source>
        <strain evidence="3">JCM 17695</strain>
    </source>
</reference>
<evidence type="ECO:0000313" key="3">
    <source>
        <dbReference type="Proteomes" id="UP001596512"/>
    </source>
</evidence>
<dbReference type="Proteomes" id="UP001596512">
    <property type="component" value="Unassembled WGS sequence"/>
</dbReference>
<name>A0ABW2TRB1_9PSEU</name>